<feature type="domain" description="Terpene synthase metal-binding" evidence="1">
    <location>
        <begin position="2"/>
        <end position="48"/>
    </location>
</feature>
<proteinExistence type="predicted"/>
<dbReference type="InterPro" id="IPR005630">
    <property type="entry name" value="Terpene_synthase_metal-bd"/>
</dbReference>
<dbReference type="EMBL" id="CM027684">
    <property type="protein sequence ID" value="KAG0529968.1"/>
    <property type="molecule type" value="Genomic_DNA"/>
</dbReference>
<sequence length="51" mass="5911">MDLYEDVKVTYSRDRAVEIYLWAFGMFPGEENSSARIIMSKMIALVRVHNG</sequence>
<protein>
    <recommendedName>
        <fullName evidence="1">Terpene synthase metal-binding domain-containing protein</fullName>
    </recommendedName>
</protein>
<dbReference type="Gene3D" id="1.10.600.10">
    <property type="entry name" value="Farnesyl Diphosphate Synthase"/>
    <property type="match status" value="1"/>
</dbReference>
<reference evidence="2" key="2">
    <citation type="submission" date="2020-10" db="EMBL/GenBank/DDBJ databases">
        <authorList>
            <person name="Cooper E.A."/>
            <person name="Brenton Z.W."/>
            <person name="Flinn B.S."/>
            <person name="Jenkins J."/>
            <person name="Shu S."/>
            <person name="Flowers D."/>
            <person name="Luo F."/>
            <person name="Wang Y."/>
            <person name="Xia P."/>
            <person name="Barry K."/>
            <person name="Daum C."/>
            <person name="Lipzen A."/>
            <person name="Yoshinaga Y."/>
            <person name="Schmutz J."/>
            <person name="Saski C."/>
            <person name="Vermerris W."/>
            <person name="Kresovich S."/>
        </authorList>
    </citation>
    <scope>NUCLEOTIDE SEQUENCE</scope>
</reference>
<dbReference type="AlphaFoldDB" id="A0A921QYG8"/>
<dbReference type="InterPro" id="IPR008949">
    <property type="entry name" value="Isoprenoid_synthase_dom_sf"/>
</dbReference>
<dbReference type="GO" id="GO:0000287">
    <property type="term" value="F:magnesium ion binding"/>
    <property type="evidence" value="ECO:0007669"/>
    <property type="project" value="InterPro"/>
</dbReference>
<comment type="caution">
    <text evidence="2">The sequence shown here is derived from an EMBL/GenBank/DDBJ whole genome shotgun (WGS) entry which is preliminary data.</text>
</comment>
<reference evidence="2" key="1">
    <citation type="journal article" date="2019" name="BMC Genomics">
        <title>A new reference genome for Sorghum bicolor reveals high levels of sequence similarity between sweet and grain genotypes: implications for the genetics of sugar metabolism.</title>
        <authorList>
            <person name="Cooper E.A."/>
            <person name="Brenton Z.W."/>
            <person name="Flinn B.S."/>
            <person name="Jenkins J."/>
            <person name="Shu S."/>
            <person name="Flowers D."/>
            <person name="Luo F."/>
            <person name="Wang Y."/>
            <person name="Xia P."/>
            <person name="Barry K."/>
            <person name="Daum C."/>
            <person name="Lipzen A."/>
            <person name="Yoshinaga Y."/>
            <person name="Schmutz J."/>
            <person name="Saski C."/>
            <person name="Vermerris W."/>
            <person name="Kresovich S."/>
        </authorList>
    </citation>
    <scope>NUCLEOTIDE SEQUENCE</scope>
</reference>
<evidence type="ECO:0000313" key="2">
    <source>
        <dbReference type="EMBL" id="KAG0529968.1"/>
    </source>
</evidence>
<dbReference type="GO" id="GO:0010333">
    <property type="term" value="F:terpene synthase activity"/>
    <property type="evidence" value="ECO:0007669"/>
    <property type="project" value="InterPro"/>
</dbReference>
<dbReference type="Proteomes" id="UP000807115">
    <property type="component" value="Chromosome 5"/>
</dbReference>
<organism evidence="2 3">
    <name type="scientific">Sorghum bicolor</name>
    <name type="common">Sorghum</name>
    <name type="synonym">Sorghum vulgare</name>
    <dbReference type="NCBI Taxonomy" id="4558"/>
    <lineage>
        <taxon>Eukaryota</taxon>
        <taxon>Viridiplantae</taxon>
        <taxon>Streptophyta</taxon>
        <taxon>Embryophyta</taxon>
        <taxon>Tracheophyta</taxon>
        <taxon>Spermatophyta</taxon>
        <taxon>Magnoliopsida</taxon>
        <taxon>Liliopsida</taxon>
        <taxon>Poales</taxon>
        <taxon>Poaceae</taxon>
        <taxon>PACMAD clade</taxon>
        <taxon>Panicoideae</taxon>
        <taxon>Andropogonodae</taxon>
        <taxon>Andropogoneae</taxon>
        <taxon>Sorghinae</taxon>
        <taxon>Sorghum</taxon>
    </lineage>
</organism>
<dbReference type="Pfam" id="PF03936">
    <property type="entry name" value="Terpene_synth_C"/>
    <property type="match status" value="1"/>
</dbReference>
<accession>A0A921QYG8</accession>
<gene>
    <name evidence="2" type="ORF">BDA96_05G143500</name>
</gene>
<evidence type="ECO:0000313" key="3">
    <source>
        <dbReference type="Proteomes" id="UP000807115"/>
    </source>
</evidence>
<name>A0A921QYG8_SORBI</name>
<dbReference type="SUPFAM" id="SSF48576">
    <property type="entry name" value="Terpenoid synthases"/>
    <property type="match status" value="1"/>
</dbReference>
<evidence type="ECO:0000259" key="1">
    <source>
        <dbReference type="Pfam" id="PF03936"/>
    </source>
</evidence>